<gene>
    <name evidence="4" type="ORF">Pro02_70240</name>
</gene>
<feature type="transmembrane region" description="Helical" evidence="1">
    <location>
        <begin position="285"/>
        <end position="304"/>
    </location>
</feature>
<dbReference type="SUPFAM" id="SSF141868">
    <property type="entry name" value="EAL domain-like"/>
    <property type="match status" value="1"/>
</dbReference>
<dbReference type="InterPro" id="IPR029787">
    <property type="entry name" value="Nucleotide_cyclase"/>
</dbReference>
<dbReference type="AlphaFoldDB" id="A0A8J3S5A3"/>
<dbReference type="Gene3D" id="3.30.70.270">
    <property type="match status" value="1"/>
</dbReference>
<feature type="transmembrane region" description="Helical" evidence="1">
    <location>
        <begin position="186"/>
        <end position="204"/>
    </location>
</feature>
<dbReference type="SUPFAM" id="SSF55073">
    <property type="entry name" value="Nucleotide cyclase"/>
    <property type="match status" value="1"/>
</dbReference>
<keyword evidence="1" id="KW-0812">Transmembrane</keyword>
<keyword evidence="5" id="KW-1185">Reference proteome</keyword>
<dbReference type="Pfam" id="PF00990">
    <property type="entry name" value="GGDEF"/>
    <property type="match status" value="1"/>
</dbReference>
<feature type="transmembrane region" description="Helical" evidence="1">
    <location>
        <begin position="310"/>
        <end position="329"/>
    </location>
</feature>
<feature type="transmembrane region" description="Helical" evidence="1">
    <location>
        <begin position="92"/>
        <end position="113"/>
    </location>
</feature>
<dbReference type="SMART" id="SM00052">
    <property type="entry name" value="EAL"/>
    <property type="match status" value="1"/>
</dbReference>
<dbReference type="PANTHER" id="PTHR44757:SF2">
    <property type="entry name" value="BIOFILM ARCHITECTURE MAINTENANCE PROTEIN MBAA"/>
    <property type="match status" value="1"/>
</dbReference>
<feature type="transmembrane region" description="Helical" evidence="1">
    <location>
        <begin position="52"/>
        <end position="72"/>
    </location>
</feature>
<feature type="transmembrane region" description="Helical" evidence="1">
    <location>
        <begin position="216"/>
        <end position="235"/>
    </location>
</feature>
<dbReference type="InterPro" id="IPR052155">
    <property type="entry name" value="Biofilm_reg_signaling"/>
</dbReference>
<dbReference type="CDD" id="cd01949">
    <property type="entry name" value="GGDEF"/>
    <property type="match status" value="1"/>
</dbReference>
<feature type="domain" description="EAL" evidence="2">
    <location>
        <begin position="512"/>
        <end position="767"/>
    </location>
</feature>
<proteinExistence type="predicted"/>
<evidence type="ECO:0000313" key="5">
    <source>
        <dbReference type="Proteomes" id="UP000655044"/>
    </source>
</evidence>
<evidence type="ECO:0000256" key="1">
    <source>
        <dbReference type="SAM" id="Phobius"/>
    </source>
</evidence>
<dbReference type="PANTHER" id="PTHR44757">
    <property type="entry name" value="DIGUANYLATE CYCLASE DGCP"/>
    <property type="match status" value="1"/>
</dbReference>
<dbReference type="InterPro" id="IPR035919">
    <property type="entry name" value="EAL_sf"/>
</dbReference>
<organism evidence="4 5">
    <name type="scientific">Planobispora rosea</name>
    <dbReference type="NCBI Taxonomy" id="35762"/>
    <lineage>
        <taxon>Bacteria</taxon>
        <taxon>Bacillati</taxon>
        <taxon>Actinomycetota</taxon>
        <taxon>Actinomycetes</taxon>
        <taxon>Streptosporangiales</taxon>
        <taxon>Streptosporangiaceae</taxon>
        <taxon>Planobispora</taxon>
    </lineage>
</organism>
<keyword evidence="1" id="KW-0472">Membrane</keyword>
<dbReference type="PROSITE" id="PS50883">
    <property type="entry name" value="EAL"/>
    <property type="match status" value="1"/>
</dbReference>
<dbReference type="InterPro" id="IPR000160">
    <property type="entry name" value="GGDEF_dom"/>
</dbReference>
<feature type="transmembrane region" description="Helical" evidence="1">
    <location>
        <begin position="148"/>
        <end position="166"/>
    </location>
</feature>
<evidence type="ECO:0000259" key="3">
    <source>
        <dbReference type="PROSITE" id="PS50887"/>
    </source>
</evidence>
<feature type="domain" description="GGDEF" evidence="3">
    <location>
        <begin position="372"/>
        <end position="503"/>
    </location>
</feature>
<accession>A0A8J3S5A3</accession>
<dbReference type="PROSITE" id="PS50887">
    <property type="entry name" value="GGDEF"/>
    <property type="match status" value="1"/>
</dbReference>
<evidence type="ECO:0000313" key="4">
    <source>
        <dbReference type="EMBL" id="GIH88616.1"/>
    </source>
</evidence>
<dbReference type="Proteomes" id="UP000655044">
    <property type="component" value="Unassembled WGS sequence"/>
</dbReference>
<comment type="caution">
    <text evidence="4">The sequence shown here is derived from an EMBL/GenBank/DDBJ whole genome shotgun (WGS) entry which is preliminary data.</text>
</comment>
<feature type="transmembrane region" description="Helical" evidence="1">
    <location>
        <begin position="119"/>
        <end position="136"/>
    </location>
</feature>
<dbReference type="NCBIfam" id="TIGR00254">
    <property type="entry name" value="GGDEF"/>
    <property type="match status" value="1"/>
</dbReference>
<dbReference type="Gene3D" id="3.20.20.450">
    <property type="entry name" value="EAL domain"/>
    <property type="match status" value="1"/>
</dbReference>
<dbReference type="Pfam" id="PF00563">
    <property type="entry name" value="EAL"/>
    <property type="match status" value="1"/>
</dbReference>
<reference evidence="4" key="1">
    <citation type="submission" date="2021-01" db="EMBL/GenBank/DDBJ databases">
        <title>Whole genome shotgun sequence of Planobispora rosea NBRC 15558.</title>
        <authorList>
            <person name="Komaki H."/>
            <person name="Tamura T."/>
        </authorList>
    </citation>
    <scope>NUCLEOTIDE SEQUENCE</scope>
    <source>
        <strain evidence="4">NBRC 15558</strain>
    </source>
</reference>
<protein>
    <recommendedName>
        <fullName evidence="6">Diguanylate cyclase/phosphodiesterase</fullName>
    </recommendedName>
</protein>
<evidence type="ECO:0008006" key="6">
    <source>
        <dbReference type="Google" id="ProtNLM"/>
    </source>
</evidence>
<dbReference type="FunFam" id="3.30.70.270:FF:000001">
    <property type="entry name" value="Diguanylate cyclase domain protein"/>
    <property type="match status" value="1"/>
</dbReference>
<dbReference type="EMBL" id="BOOI01000084">
    <property type="protein sequence ID" value="GIH88616.1"/>
    <property type="molecule type" value="Genomic_DNA"/>
</dbReference>
<name>A0A8J3S5A3_PLARO</name>
<dbReference type="CDD" id="cd01948">
    <property type="entry name" value="EAL"/>
    <property type="match status" value="1"/>
</dbReference>
<evidence type="ECO:0000259" key="2">
    <source>
        <dbReference type="PROSITE" id="PS50883"/>
    </source>
</evidence>
<feature type="transmembrane region" description="Helical" evidence="1">
    <location>
        <begin position="21"/>
        <end position="40"/>
    </location>
</feature>
<dbReference type="InterPro" id="IPR001633">
    <property type="entry name" value="EAL_dom"/>
</dbReference>
<keyword evidence="1" id="KW-1133">Transmembrane helix</keyword>
<dbReference type="SMART" id="SM00267">
    <property type="entry name" value="GGDEF"/>
    <property type="match status" value="1"/>
</dbReference>
<feature type="transmembrane region" description="Helical" evidence="1">
    <location>
        <begin position="247"/>
        <end position="264"/>
    </location>
</feature>
<dbReference type="InterPro" id="IPR043128">
    <property type="entry name" value="Rev_trsase/Diguanyl_cyclase"/>
</dbReference>
<sequence>MLRRRVFVTQQKSQPLISKGWQWAAVALGGIYLLFMGVLLPLTVNGGSLRQVINVFVPGLALFTLVGAIAAIRASLHSQLGRRTRHAWRWMAAANVLLALMIPSSVVIPVSSFPSVPDALRLASVPLLVVGILLLPRSGESRSRRWTFALDAAVVVVAAAIPLWYFQLGPTLAAEVVDPRRVAAAAAYPIFDLLALFAVVVALLRGVDPRVRRPMWLAAAAIVHSTIGDTYLGYLNSHSADQSWFSWQFPFWLTAHFLLALSATEQCRRIHGPARVRPSQALRKVSRLPYLAVVLGFGMLLTVAVNEGSLYSWGGVAVGASVLVVLVLARQLLAQHDNHTLATTDSLTGLANRAFAMDRTAQTLAGATTGQGNVAMALIDLDDFKAVNDRLGHAVGDALLVAVADRLRACVRPGDTVARLGGDEFAVLLPDLAAEHTGNLAERIISALKTPVRVGGHELIVQASIGLAGGDGAMSTSELLRRADVAMYAAKEQGKNRWARYADDMDVRANEHARLGSELRQALKENQFFLLYQPVVALPGGGVSGVEALIRWRHPERGLVSPAEFIPISERNGMITEIGAWALREACSQMVAWQREYGPTAPGKMSVNVSARQLHESAFVTTVADVLRETGLDPADLLLEITETAVFDGGAALETVRAIHALGVSIALDDFGTGHSSLSLLRTCPVDVLKVDKSFIDGVTGTAEQSAIATAMAQIAQVMRLNVVAEGVETEAQAERLHQLGYPLAQGFHFARPLPPQDVENLLIIQVDNRGRPELTARAS</sequence>